<dbReference type="OrthoDB" id="15189at2759"/>
<dbReference type="PRINTS" id="PR00792">
    <property type="entry name" value="PEPSIN"/>
</dbReference>
<evidence type="ECO:0000259" key="8">
    <source>
        <dbReference type="PROSITE" id="PS51767"/>
    </source>
</evidence>
<dbReference type="Pfam" id="PF00026">
    <property type="entry name" value="Asp"/>
    <property type="match status" value="1"/>
</dbReference>
<sequence length="441" mass="46747">MVGRLTLASAAALAVAVHAASIDLMPSAHAQTGFTTPIVSKVPRRRSKSDALHSLRTRSTAGKSASPPTAVLSGAYYDFEYLVPIEVDGQPFVVIVDTGSSDTWVVEKNFQCLNLTGSVQQPTSCKFGSGGFDTTHSKTFAPYPDSQFYVAYGDGEYLSGTAGKATIGVGGLNVTKQVFGLANKTAWEGDGINSGLLGLAYPTLTSVSSASHGDQLEYDPFFFNAVKQGIISETYFSLALNRGTTAGKSSTSLDPHLGYLTFGGLPPVATVPDTSTTVPLQAFTAGGREPISGTSPTPKAYFYYTVDIQSYFFPNSSRIAGGTSSNKTIIDSGTTLNMLPSPVAQAYNGLWAKWRSGSWYVPCSAVAPPFVVQLGGKNYTIDARDLVVPVEDGECVSGIQDGGDEDVDGNMFILGDVFLHNVVAQFDIGKNRMTFAQRKPY</sequence>
<dbReference type="AlphaFoldDB" id="A0A8H6TKR8"/>
<dbReference type="InterPro" id="IPR021109">
    <property type="entry name" value="Peptidase_aspartic_dom_sf"/>
</dbReference>
<dbReference type="InterPro" id="IPR001461">
    <property type="entry name" value="Aspartic_peptidase_A1"/>
</dbReference>
<dbReference type="Gene3D" id="2.40.70.10">
    <property type="entry name" value="Acid Proteases"/>
    <property type="match status" value="2"/>
</dbReference>
<evidence type="ECO:0000313" key="9">
    <source>
        <dbReference type="EMBL" id="KAF7318537.1"/>
    </source>
</evidence>
<dbReference type="InterPro" id="IPR034164">
    <property type="entry name" value="Pepsin-like_dom"/>
</dbReference>
<evidence type="ECO:0000256" key="6">
    <source>
        <dbReference type="SAM" id="MobiDB-lite"/>
    </source>
</evidence>
<keyword evidence="10" id="KW-1185">Reference proteome</keyword>
<evidence type="ECO:0000256" key="2">
    <source>
        <dbReference type="ARBA" id="ARBA00022750"/>
    </source>
</evidence>
<organism evidence="9 10">
    <name type="scientific">Mycena chlorophos</name>
    <name type="common">Agaric fungus</name>
    <name type="synonym">Agaricus chlorophos</name>
    <dbReference type="NCBI Taxonomy" id="658473"/>
    <lineage>
        <taxon>Eukaryota</taxon>
        <taxon>Fungi</taxon>
        <taxon>Dikarya</taxon>
        <taxon>Basidiomycota</taxon>
        <taxon>Agaricomycotina</taxon>
        <taxon>Agaricomycetes</taxon>
        <taxon>Agaricomycetidae</taxon>
        <taxon>Agaricales</taxon>
        <taxon>Marasmiineae</taxon>
        <taxon>Mycenaceae</taxon>
        <taxon>Mycena</taxon>
    </lineage>
</organism>
<dbReference type="PANTHER" id="PTHR47966">
    <property type="entry name" value="BETA-SITE APP-CLEAVING ENZYME, ISOFORM A-RELATED"/>
    <property type="match status" value="1"/>
</dbReference>
<reference evidence="9" key="1">
    <citation type="submission" date="2020-05" db="EMBL/GenBank/DDBJ databases">
        <title>Mycena genomes resolve the evolution of fungal bioluminescence.</title>
        <authorList>
            <person name="Tsai I.J."/>
        </authorList>
    </citation>
    <scope>NUCLEOTIDE SEQUENCE</scope>
    <source>
        <strain evidence="9">110903Hualien_Pintung</strain>
    </source>
</reference>
<feature type="chain" id="PRO_5034748900" evidence="7">
    <location>
        <begin position="20"/>
        <end position="441"/>
    </location>
</feature>
<dbReference type="GO" id="GO:0006508">
    <property type="term" value="P:proteolysis"/>
    <property type="evidence" value="ECO:0007669"/>
    <property type="project" value="UniProtKB-KW"/>
</dbReference>
<evidence type="ECO:0000256" key="7">
    <source>
        <dbReference type="SAM" id="SignalP"/>
    </source>
</evidence>
<feature type="region of interest" description="Disordered" evidence="6">
    <location>
        <begin position="44"/>
        <end position="67"/>
    </location>
</feature>
<protein>
    <submittedName>
        <fullName evidence="9">Acid protease</fullName>
    </submittedName>
</protein>
<feature type="compositionally biased region" description="Polar residues" evidence="6">
    <location>
        <begin position="57"/>
        <end position="67"/>
    </location>
</feature>
<dbReference type="Proteomes" id="UP000613580">
    <property type="component" value="Unassembled WGS sequence"/>
</dbReference>
<dbReference type="PROSITE" id="PS51767">
    <property type="entry name" value="PEPTIDASE_A1"/>
    <property type="match status" value="1"/>
</dbReference>
<accession>A0A8H6TKR8</accession>
<keyword evidence="4" id="KW-1015">Disulfide bond</keyword>
<keyword evidence="2 5" id="KW-0064">Aspartyl protease</keyword>
<dbReference type="GO" id="GO:0004190">
    <property type="term" value="F:aspartic-type endopeptidase activity"/>
    <property type="evidence" value="ECO:0007669"/>
    <property type="project" value="UniProtKB-KW"/>
</dbReference>
<evidence type="ECO:0000256" key="4">
    <source>
        <dbReference type="PIRSR" id="PIRSR601461-2"/>
    </source>
</evidence>
<evidence type="ECO:0000256" key="1">
    <source>
        <dbReference type="ARBA" id="ARBA00007447"/>
    </source>
</evidence>
<keyword evidence="5 9" id="KW-0645">Protease</keyword>
<evidence type="ECO:0000313" key="10">
    <source>
        <dbReference type="Proteomes" id="UP000613580"/>
    </source>
</evidence>
<evidence type="ECO:0000256" key="5">
    <source>
        <dbReference type="RuleBase" id="RU000454"/>
    </source>
</evidence>
<dbReference type="PROSITE" id="PS00141">
    <property type="entry name" value="ASP_PROTEASE"/>
    <property type="match status" value="1"/>
</dbReference>
<gene>
    <name evidence="9" type="ORF">HMN09_00363800</name>
</gene>
<keyword evidence="5" id="KW-0378">Hydrolase</keyword>
<feature type="active site" evidence="3">
    <location>
        <position position="97"/>
    </location>
</feature>
<dbReference type="CDD" id="cd05471">
    <property type="entry name" value="pepsin_like"/>
    <property type="match status" value="1"/>
</dbReference>
<dbReference type="InterPro" id="IPR001969">
    <property type="entry name" value="Aspartic_peptidase_AS"/>
</dbReference>
<feature type="signal peptide" evidence="7">
    <location>
        <begin position="1"/>
        <end position="19"/>
    </location>
</feature>
<feature type="disulfide bond" evidence="4">
    <location>
        <begin position="363"/>
        <end position="395"/>
    </location>
</feature>
<dbReference type="PANTHER" id="PTHR47966:SF47">
    <property type="entry name" value="ENDOPEPTIDASE, PUTATIVE (AFU_ORTHOLOGUE AFUA_3G01220)-RELATED"/>
    <property type="match status" value="1"/>
</dbReference>
<dbReference type="SUPFAM" id="SSF50630">
    <property type="entry name" value="Acid proteases"/>
    <property type="match status" value="1"/>
</dbReference>
<feature type="domain" description="Peptidase A1" evidence="8">
    <location>
        <begin position="81"/>
        <end position="436"/>
    </location>
</feature>
<evidence type="ECO:0000256" key="3">
    <source>
        <dbReference type="PIRSR" id="PIRSR601461-1"/>
    </source>
</evidence>
<proteinExistence type="inferred from homology"/>
<name>A0A8H6TKR8_MYCCL</name>
<dbReference type="GO" id="GO:0000324">
    <property type="term" value="C:fungal-type vacuole"/>
    <property type="evidence" value="ECO:0007669"/>
    <property type="project" value="TreeGrafter"/>
</dbReference>
<keyword evidence="7" id="KW-0732">Signal</keyword>
<dbReference type="EMBL" id="JACAZE010000004">
    <property type="protein sequence ID" value="KAF7318537.1"/>
    <property type="molecule type" value="Genomic_DNA"/>
</dbReference>
<comment type="similarity">
    <text evidence="1 5">Belongs to the peptidase A1 family.</text>
</comment>
<feature type="active site" evidence="3">
    <location>
        <position position="331"/>
    </location>
</feature>
<dbReference type="InterPro" id="IPR033121">
    <property type="entry name" value="PEPTIDASE_A1"/>
</dbReference>
<comment type="caution">
    <text evidence="9">The sequence shown here is derived from an EMBL/GenBank/DDBJ whole genome shotgun (WGS) entry which is preliminary data.</text>
</comment>